<proteinExistence type="predicted"/>
<name>A0A0C3GDS2_PILCF</name>
<dbReference type="EMBL" id="KN832974">
    <property type="protein sequence ID" value="KIM89844.1"/>
    <property type="molecule type" value="Genomic_DNA"/>
</dbReference>
<dbReference type="Proteomes" id="UP000054166">
    <property type="component" value="Unassembled WGS sequence"/>
</dbReference>
<reference evidence="2" key="2">
    <citation type="submission" date="2015-01" db="EMBL/GenBank/DDBJ databases">
        <title>Evolutionary Origins and Diversification of the Mycorrhizal Mutualists.</title>
        <authorList>
            <consortium name="DOE Joint Genome Institute"/>
            <consortium name="Mycorrhizal Genomics Consortium"/>
            <person name="Kohler A."/>
            <person name="Kuo A."/>
            <person name="Nagy L.G."/>
            <person name="Floudas D."/>
            <person name="Copeland A."/>
            <person name="Barry K.W."/>
            <person name="Cichocki N."/>
            <person name="Veneault-Fourrey C."/>
            <person name="LaButti K."/>
            <person name="Lindquist E.A."/>
            <person name="Lipzen A."/>
            <person name="Lundell T."/>
            <person name="Morin E."/>
            <person name="Murat C."/>
            <person name="Riley R."/>
            <person name="Ohm R."/>
            <person name="Sun H."/>
            <person name="Tunlid A."/>
            <person name="Henrissat B."/>
            <person name="Grigoriev I.V."/>
            <person name="Hibbett D.S."/>
            <person name="Martin F."/>
        </authorList>
    </citation>
    <scope>NUCLEOTIDE SEQUENCE [LARGE SCALE GENOMIC DNA]</scope>
    <source>
        <strain evidence="2">F 1598</strain>
    </source>
</reference>
<accession>A0A0C3GDS2</accession>
<dbReference type="HOGENOM" id="CLU_2321198_0_0_1"/>
<keyword evidence="2" id="KW-1185">Reference proteome</keyword>
<dbReference type="InParanoid" id="A0A0C3GDS2"/>
<gene>
    <name evidence="1" type="ORF">PILCRDRAFT_199043</name>
</gene>
<protein>
    <submittedName>
        <fullName evidence="1">Uncharacterized protein</fullName>
    </submittedName>
</protein>
<reference evidence="1 2" key="1">
    <citation type="submission" date="2014-04" db="EMBL/GenBank/DDBJ databases">
        <authorList>
            <consortium name="DOE Joint Genome Institute"/>
            <person name="Kuo A."/>
            <person name="Tarkka M."/>
            <person name="Buscot F."/>
            <person name="Kohler A."/>
            <person name="Nagy L.G."/>
            <person name="Floudas D."/>
            <person name="Copeland A."/>
            <person name="Barry K.W."/>
            <person name="Cichocki N."/>
            <person name="Veneault-Fourrey C."/>
            <person name="LaButti K."/>
            <person name="Lindquist E.A."/>
            <person name="Lipzen A."/>
            <person name="Lundell T."/>
            <person name="Morin E."/>
            <person name="Murat C."/>
            <person name="Sun H."/>
            <person name="Tunlid A."/>
            <person name="Henrissat B."/>
            <person name="Grigoriev I.V."/>
            <person name="Hibbett D.S."/>
            <person name="Martin F."/>
            <person name="Nordberg H.P."/>
            <person name="Cantor M.N."/>
            <person name="Hua S.X."/>
        </authorList>
    </citation>
    <scope>NUCLEOTIDE SEQUENCE [LARGE SCALE GENOMIC DNA]</scope>
    <source>
        <strain evidence="1 2">F 1598</strain>
    </source>
</reference>
<sequence length="99" mass="11161">MRFYILDTRTESTAVREILVREKFQEAGIHHTELLPTHQDLLCDCFSKETILSQNSAGNDAMSMPATKTCFTAVDCEALRVDRCTIRGVPILLQSSRVD</sequence>
<organism evidence="1 2">
    <name type="scientific">Piloderma croceum (strain F 1598)</name>
    <dbReference type="NCBI Taxonomy" id="765440"/>
    <lineage>
        <taxon>Eukaryota</taxon>
        <taxon>Fungi</taxon>
        <taxon>Dikarya</taxon>
        <taxon>Basidiomycota</taxon>
        <taxon>Agaricomycotina</taxon>
        <taxon>Agaricomycetes</taxon>
        <taxon>Agaricomycetidae</taxon>
        <taxon>Atheliales</taxon>
        <taxon>Atheliaceae</taxon>
        <taxon>Piloderma</taxon>
    </lineage>
</organism>
<dbReference type="AlphaFoldDB" id="A0A0C3GDS2"/>
<evidence type="ECO:0000313" key="1">
    <source>
        <dbReference type="EMBL" id="KIM89844.1"/>
    </source>
</evidence>
<evidence type="ECO:0000313" key="2">
    <source>
        <dbReference type="Proteomes" id="UP000054166"/>
    </source>
</evidence>